<feature type="region of interest" description="Disordered" evidence="1">
    <location>
        <begin position="135"/>
        <end position="164"/>
    </location>
</feature>
<feature type="domain" description="BTB" evidence="2">
    <location>
        <begin position="47"/>
        <end position="119"/>
    </location>
</feature>
<dbReference type="Gene3D" id="3.30.710.10">
    <property type="entry name" value="Potassium Channel Kv1.1, Chain A"/>
    <property type="match status" value="1"/>
</dbReference>
<evidence type="ECO:0000313" key="4">
    <source>
        <dbReference type="Proteomes" id="UP000799750"/>
    </source>
</evidence>
<proteinExistence type="predicted"/>
<sequence>MGNSDSKPSEEGQERQPTPYGISANSTTIKLNPSYRALYSGMISIIEKNKYSDLLVICGSDRYPVHRAVVCPRSTWFEDKCELALRGLDRSSPATPMKIWLEPGEEPHIIAAVLTYLYTLDYGPDGPNLSFGLPQDQSSIHSEGSTATDVHLESPSADIDGSDIFSMISNDQDTEYEEGIRTPTLSSPLQPPTASVDGSPHSASTDQTLHGNADPGTNPNSLTLHCQIYLAAHRFGVPPLAEIAKDKFTKALRNNNSAMDLLPCIREVYRQQSNNPSAFTLKQDVIKAARSRFRKLKEEEGWEALLMEFPEFAADMLRGL</sequence>
<dbReference type="InterPro" id="IPR011333">
    <property type="entry name" value="SKP1/BTB/POZ_sf"/>
</dbReference>
<keyword evidence="4" id="KW-1185">Reference proteome</keyword>
<dbReference type="InterPro" id="IPR000210">
    <property type="entry name" value="BTB/POZ_dom"/>
</dbReference>
<evidence type="ECO:0000256" key="1">
    <source>
        <dbReference type="SAM" id="MobiDB-lite"/>
    </source>
</evidence>
<name>A0A6A6QJS1_9PEZI</name>
<dbReference type="Pfam" id="PF00651">
    <property type="entry name" value="BTB"/>
    <property type="match status" value="1"/>
</dbReference>
<protein>
    <recommendedName>
        <fullName evidence="2">BTB domain-containing protein</fullName>
    </recommendedName>
</protein>
<dbReference type="PANTHER" id="PTHR47843">
    <property type="entry name" value="BTB DOMAIN-CONTAINING PROTEIN-RELATED"/>
    <property type="match status" value="1"/>
</dbReference>
<dbReference type="Proteomes" id="UP000799750">
    <property type="component" value="Unassembled WGS sequence"/>
</dbReference>
<feature type="region of interest" description="Disordered" evidence="1">
    <location>
        <begin position="182"/>
        <end position="218"/>
    </location>
</feature>
<dbReference type="OrthoDB" id="6359816at2759"/>
<evidence type="ECO:0000259" key="2">
    <source>
        <dbReference type="Pfam" id="PF00651"/>
    </source>
</evidence>
<accession>A0A6A6QJS1</accession>
<evidence type="ECO:0000313" key="3">
    <source>
        <dbReference type="EMBL" id="KAF2492698.1"/>
    </source>
</evidence>
<gene>
    <name evidence="3" type="ORF">BU16DRAFT_529000</name>
</gene>
<dbReference type="SUPFAM" id="SSF54695">
    <property type="entry name" value="POZ domain"/>
    <property type="match status" value="1"/>
</dbReference>
<dbReference type="CDD" id="cd18186">
    <property type="entry name" value="BTB_POZ_ZBTB_KLHL-like"/>
    <property type="match status" value="1"/>
</dbReference>
<dbReference type="PANTHER" id="PTHR47843:SF5">
    <property type="entry name" value="BTB_POZ DOMAIN PROTEIN"/>
    <property type="match status" value="1"/>
</dbReference>
<dbReference type="EMBL" id="MU004193">
    <property type="protein sequence ID" value="KAF2492698.1"/>
    <property type="molecule type" value="Genomic_DNA"/>
</dbReference>
<feature type="compositionally biased region" description="Polar residues" evidence="1">
    <location>
        <begin position="201"/>
        <end position="218"/>
    </location>
</feature>
<dbReference type="AlphaFoldDB" id="A0A6A6QJS1"/>
<organism evidence="3 4">
    <name type="scientific">Lophium mytilinum</name>
    <dbReference type="NCBI Taxonomy" id="390894"/>
    <lineage>
        <taxon>Eukaryota</taxon>
        <taxon>Fungi</taxon>
        <taxon>Dikarya</taxon>
        <taxon>Ascomycota</taxon>
        <taxon>Pezizomycotina</taxon>
        <taxon>Dothideomycetes</taxon>
        <taxon>Pleosporomycetidae</taxon>
        <taxon>Mytilinidiales</taxon>
        <taxon>Mytilinidiaceae</taxon>
        <taxon>Lophium</taxon>
    </lineage>
</organism>
<feature type="region of interest" description="Disordered" evidence="1">
    <location>
        <begin position="1"/>
        <end position="25"/>
    </location>
</feature>
<reference evidence="3" key="1">
    <citation type="journal article" date="2020" name="Stud. Mycol.">
        <title>101 Dothideomycetes genomes: a test case for predicting lifestyles and emergence of pathogens.</title>
        <authorList>
            <person name="Haridas S."/>
            <person name="Albert R."/>
            <person name="Binder M."/>
            <person name="Bloem J."/>
            <person name="Labutti K."/>
            <person name="Salamov A."/>
            <person name="Andreopoulos B."/>
            <person name="Baker S."/>
            <person name="Barry K."/>
            <person name="Bills G."/>
            <person name="Bluhm B."/>
            <person name="Cannon C."/>
            <person name="Castanera R."/>
            <person name="Culley D."/>
            <person name="Daum C."/>
            <person name="Ezra D."/>
            <person name="Gonzalez J."/>
            <person name="Henrissat B."/>
            <person name="Kuo A."/>
            <person name="Liang C."/>
            <person name="Lipzen A."/>
            <person name="Lutzoni F."/>
            <person name="Magnuson J."/>
            <person name="Mondo S."/>
            <person name="Nolan M."/>
            <person name="Ohm R."/>
            <person name="Pangilinan J."/>
            <person name="Park H.-J."/>
            <person name="Ramirez L."/>
            <person name="Alfaro M."/>
            <person name="Sun H."/>
            <person name="Tritt A."/>
            <person name="Yoshinaga Y."/>
            <person name="Zwiers L.-H."/>
            <person name="Turgeon B."/>
            <person name="Goodwin S."/>
            <person name="Spatafora J."/>
            <person name="Crous P."/>
            <person name="Grigoriev I."/>
        </authorList>
    </citation>
    <scope>NUCLEOTIDE SEQUENCE</scope>
    <source>
        <strain evidence="3">CBS 269.34</strain>
    </source>
</reference>
<feature type="compositionally biased region" description="Polar residues" evidence="1">
    <location>
        <begin position="135"/>
        <end position="148"/>
    </location>
</feature>